<organism evidence="4 5">
    <name type="scientific">Hapsidospora chrysogenum (strain ATCC 11550 / CBS 779.69 / DSM 880 / IAM 14645 / JCM 23072 / IMI 49137)</name>
    <name type="common">Acremonium chrysogenum</name>
    <dbReference type="NCBI Taxonomy" id="857340"/>
    <lineage>
        <taxon>Eukaryota</taxon>
        <taxon>Fungi</taxon>
        <taxon>Dikarya</taxon>
        <taxon>Ascomycota</taxon>
        <taxon>Pezizomycotina</taxon>
        <taxon>Sordariomycetes</taxon>
        <taxon>Hypocreomycetidae</taxon>
        <taxon>Hypocreales</taxon>
        <taxon>Bionectriaceae</taxon>
        <taxon>Hapsidospora</taxon>
    </lineage>
</organism>
<dbReference type="SUPFAM" id="SSF52833">
    <property type="entry name" value="Thioredoxin-like"/>
    <property type="match status" value="1"/>
</dbReference>
<dbReference type="OrthoDB" id="10263751at2759"/>
<dbReference type="Gene3D" id="3.40.30.10">
    <property type="entry name" value="Glutaredoxin"/>
    <property type="match status" value="1"/>
</dbReference>
<dbReference type="PROSITE" id="PS00194">
    <property type="entry name" value="THIOREDOXIN_1"/>
    <property type="match status" value="1"/>
</dbReference>
<dbReference type="NCBIfam" id="TIGR01068">
    <property type="entry name" value="thioredoxin"/>
    <property type="match status" value="1"/>
</dbReference>
<evidence type="ECO:0000256" key="1">
    <source>
        <dbReference type="ARBA" id="ARBA00008987"/>
    </source>
</evidence>
<dbReference type="GO" id="GO:0015035">
    <property type="term" value="F:protein-disulfide reductase activity"/>
    <property type="evidence" value="ECO:0007669"/>
    <property type="project" value="InterPro"/>
</dbReference>
<dbReference type="STRING" id="857340.A0A086T756"/>
<dbReference type="AlphaFoldDB" id="A0A086T756"/>
<reference evidence="5" key="1">
    <citation type="journal article" date="2014" name="Genome Announc.">
        <title>Genome sequence and annotation of Acremonium chrysogenum, producer of the beta-lactam antibiotic cephalosporin C.</title>
        <authorList>
            <person name="Terfehr D."/>
            <person name="Dahlmann T.A."/>
            <person name="Specht T."/>
            <person name="Zadra I."/>
            <person name="Kuernsteiner H."/>
            <person name="Kueck U."/>
        </authorList>
    </citation>
    <scope>NUCLEOTIDE SEQUENCE [LARGE SCALE GENOMIC DNA]</scope>
    <source>
        <strain evidence="5">ATCC 11550 / CBS 779.69 / DSM 880 / IAM 14645 / JCM 23072 / IMI 49137</strain>
    </source>
</reference>
<dbReference type="InterPro" id="IPR036249">
    <property type="entry name" value="Thioredoxin-like_sf"/>
</dbReference>
<proteinExistence type="inferred from homology"/>
<evidence type="ECO:0000256" key="2">
    <source>
        <dbReference type="ARBA" id="ARBA00023157"/>
    </source>
</evidence>
<name>A0A086T756_HAPC1</name>
<dbReference type="PROSITE" id="PS51352">
    <property type="entry name" value="THIOREDOXIN_2"/>
    <property type="match status" value="1"/>
</dbReference>
<dbReference type="InterPro" id="IPR013766">
    <property type="entry name" value="Thioredoxin_domain"/>
</dbReference>
<feature type="domain" description="Thioredoxin" evidence="3">
    <location>
        <begin position="12"/>
        <end position="142"/>
    </location>
</feature>
<evidence type="ECO:0000313" key="4">
    <source>
        <dbReference type="EMBL" id="KFH45188.1"/>
    </source>
</evidence>
<comment type="caution">
    <text evidence="4">The sequence shown here is derived from an EMBL/GenBank/DDBJ whole genome shotgun (WGS) entry which is preliminary data.</text>
</comment>
<dbReference type="InterPro" id="IPR017937">
    <property type="entry name" value="Thioredoxin_CS"/>
</dbReference>
<keyword evidence="5" id="KW-1185">Reference proteome</keyword>
<comment type="similarity">
    <text evidence="1">Belongs to the thioredoxin family.</text>
</comment>
<accession>A0A086T756</accession>
<dbReference type="Pfam" id="PF00085">
    <property type="entry name" value="Thioredoxin"/>
    <property type="match status" value="1"/>
</dbReference>
<dbReference type="InterPro" id="IPR005746">
    <property type="entry name" value="Thioredoxin"/>
</dbReference>
<gene>
    <name evidence="4" type="ORF">ACRE_039940</name>
</gene>
<dbReference type="PANTHER" id="PTHR46115">
    <property type="entry name" value="THIOREDOXIN-LIKE PROTEIN 1"/>
    <property type="match status" value="1"/>
</dbReference>
<dbReference type="Proteomes" id="UP000029964">
    <property type="component" value="Unassembled WGS sequence"/>
</dbReference>
<dbReference type="CDD" id="cd02947">
    <property type="entry name" value="TRX_family"/>
    <property type="match status" value="1"/>
</dbReference>
<evidence type="ECO:0000259" key="3">
    <source>
        <dbReference type="PROSITE" id="PS51352"/>
    </source>
</evidence>
<dbReference type="FunFam" id="3.40.30.10:FF:000245">
    <property type="entry name" value="Thioredoxin"/>
    <property type="match status" value="1"/>
</dbReference>
<sequence>MLSLRALRSSARPAAAAAVAFRQTARPFHSTAPRRVVHDVKSIDEFNSIIEKEPKVLVDCFAEWCGPCKAIAPILSQLSDHVEVKDKVHFVKFDVDQLPDLGQELGIRAMPTFIFFEDGKKVDEMVGANPPVLMNRVRSFAG</sequence>
<protein>
    <submittedName>
        <fullName evidence="4">Thioredoxin-like protein</fullName>
    </submittedName>
</protein>
<keyword evidence="2" id="KW-1015">Disulfide bond</keyword>
<dbReference type="EMBL" id="JPKY01000036">
    <property type="protein sequence ID" value="KFH45188.1"/>
    <property type="molecule type" value="Genomic_DNA"/>
</dbReference>
<evidence type="ECO:0000313" key="5">
    <source>
        <dbReference type="Proteomes" id="UP000029964"/>
    </source>
</evidence>
<dbReference type="HOGENOM" id="CLU_090389_14_5_1"/>
<dbReference type="PRINTS" id="PR00421">
    <property type="entry name" value="THIOREDOXIN"/>
</dbReference>